<evidence type="ECO:0000256" key="3">
    <source>
        <dbReference type="ARBA" id="ARBA00022449"/>
    </source>
</evidence>
<feature type="transmembrane region" description="Helical" evidence="9">
    <location>
        <begin position="387"/>
        <end position="405"/>
    </location>
</feature>
<keyword evidence="7" id="KW-0406">Ion transport</keyword>
<evidence type="ECO:0000313" key="11">
    <source>
        <dbReference type="EMBL" id="SER28738.1"/>
    </source>
</evidence>
<feature type="transmembrane region" description="Helical" evidence="9">
    <location>
        <begin position="202"/>
        <end position="227"/>
    </location>
</feature>
<feature type="transmembrane region" description="Helical" evidence="9">
    <location>
        <begin position="6"/>
        <end position="26"/>
    </location>
</feature>
<proteinExistence type="predicted"/>
<gene>
    <name evidence="11" type="ORF">SAMN05444359_13249</name>
</gene>
<feature type="transmembrane region" description="Helical" evidence="9">
    <location>
        <begin position="324"/>
        <end position="343"/>
    </location>
</feature>
<keyword evidence="6 9" id="KW-1133">Transmembrane helix</keyword>
<accession>A0A1H9MYK2</accession>
<name>A0A1H9MYK2_9BACT</name>
<dbReference type="RefSeq" id="WP_090172639.1">
    <property type="nucleotide sequence ID" value="NZ_FOFB01000032.1"/>
</dbReference>
<dbReference type="InParanoid" id="A0A1H9MYK2"/>
<dbReference type="GO" id="GO:0005886">
    <property type="term" value="C:plasma membrane"/>
    <property type="evidence" value="ECO:0007669"/>
    <property type="project" value="UniProtKB-SubCell"/>
</dbReference>
<evidence type="ECO:0000256" key="6">
    <source>
        <dbReference type="ARBA" id="ARBA00022989"/>
    </source>
</evidence>
<evidence type="ECO:0000256" key="8">
    <source>
        <dbReference type="ARBA" id="ARBA00023136"/>
    </source>
</evidence>
<dbReference type="Pfam" id="PF00999">
    <property type="entry name" value="Na_H_Exchanger"/>
    <property type="match status" value="1"/>
</dbReference>
<keyword evidence="8 9" id="KW-0472">Membrane</keyword>
<sequence>MEHIDPYTLLIEASLIIILSFFFGILSKKTNIPSVLMLIVLGIVLKFGLDAMGMGNINFFPVLEILGIVGLIMIVLEAALELKLERDKYLDIGKSLLIALIGLVLSTWVAAMILEYFVEGMDTGTAWLYATPLSILSSAIIIPSVTGLKASKKEFHIYESTFSDILGIMLFYFLESQMHGGADALGGHGIEVAEHSSQLVEVLLYLGMILVTILVSLIASYLIVLIFQNIKSHVKLFLLIAVLLFLYALGKKAHLSSLIIILVFGLLIANMKLFFRGRLKQWLNYKQAMHIYEDLHVVTIETAFVVRTFFFVIFGITISLASLVSVDVAIVSLLIILSIYLIRFAILRIFIGKDILPQLFIAPRGLITILLFYAIPEEFIVPGFEPGILLFIIIGTSLVMTLAMIRDKKRTGAALRKAGETPIGYERWRAPTLAETIVEKEPEG</sequence>
<keyword evidence="2" id="KW-0813">Transport</keyword>
<evidence type="ECO:0000256" key="2">
    <source>
        <dbReference type="ARBA" id="ARBA00022448"/>
    </source>
</evidence>
<dbReference type="AlphaFoldDB" id="A0A1H9MYK2"/>
<dbReference type="GO" id="GO:0015297">
    <property type="term" value="F:antiporter activity"/>
    <property type="evidence" value="ECO:0007669"/>
    <property type="project" value="UniProtKB-KW"/>
</dbReference>
<evidence type="ECO:0000256" key="4">
    <source>
        <dbReference type="ARBA" id="ARBA00022475"/>
    </source>
</evidence>
<feature type="transmembrane region" description="Helical" evidence="9">
    <location>
        <begin position="92"/>
        <end position="114"/>
    </location>
</feature>
<keyword evidence="4" id="KW-1003">Cell membrane</keyword>
<feature type="transmembrane region" description="Helical" evidence="9">
    <location>
        <begin position="35"/>
        <end position="53"/>
    </location>
</feature>
<dbReference type="Gene3D" id="1.20.1530.20">
    <property type="match status" value="1"/>
</dbReference>
<protein>
    <submittedName>
        <fullName evidence="11">Sodium/proton antiporter, CPA1 family</fullName>
    </submittedName>
</protein>
<dbReference type="PANTHER" id="PTHR32507:SF0">
    <property type="entry name" value="NA(+)_H(+) ANTIPORTER 2-RELATED"/>
    <property type="match status" value="1"/>
</dbReference>
<evidence type="ECO:0000256" key="1">
    <source>
        <dbReference type="ARBA" id="ARBA00004651"/>
    </source>
</evidence>
<dbReference type="EMBL" id="FOFB01000032">
    <property type="protein sequence ID" value="SER28738.1"/>
    <property type="molecule type" value="Genomic_DNA"/>
</dbReference>
<feature type="domain" description="Cation/H+ exchanger transmembrane" evidence="10">
    <location>
        <begin position="18"/>
        <end position="402"/>
    </location>
</feature>
<dbReference type="GO" id="GO:1902600">
    <property type="term" value="P:proton transmembrane transport"/>
    <property type="evidence" value="ECO:0007669"/>
    <property type="project" value="InterPro"/>
</dbReference>
<feature type="transmembrane region" description="Helical" evidence="9">
    <location>
        <begin position="355"/>
        <end position="375"/>
    </location>
</feature>
<feature type="transmembrane region" description="Helical" evidence="9">
    <location>
        <begin position="155"/>
        <end position="174"/>
    </location>
</feature>
<dbReference type="Proteomes" id="UP000199021">
    <property type="component" value="Unassembled WGS sequence"/>
</dbReference>
<feature type="transmembrane region" description="Helical" evidence="9">
    <location>
        <begin position="59"/>
        <end position="80"/>
    </location>
</feature>
<keyword evidence="3" id="KW-0050">Antiport</keyword>
<dbReference type="OrthoDB" id="643057at2"/>
<evidence type="ECO:0000256" key="5">
    <source>
        <dbReference type="ARBA" id="ARBA00022692"/>
    </source>
</evidence>
<dbReference type="STRING" id="478744.SAMN05444359_13249"/>
<feature type="transmembrane region" description="Helical" evidence="9">
    <location>
        <begin position="234"/>
        <end position="250"/>
    </location>
</feature>
<evidence type="ECO:0000313" key="12">
    <source>
        <dbReference type="Proteomes" id="UP000199021"/>
    </source>
</evidence>
<keyword evidence="5 9" id="KW-0812">Transmembrane</keyword>
<evidence type="ECO:0000256" key="7">
    <source>
        <dbReference type="ARBA" id="ARBA00023065"/>
    </source>
</evidence>
<evidence type="ECO:0000259" key="10">
    <source>
        <dbReference type="Pfam" id="PF00999"/>
    </source>
</evidence>
<dbReference type="InterPro" id="IPR006153">
    <property type="entry name" value="Cation/H_exchanger_TM"/>
</dbReference>
<comment type="subcellular location">
    <subcellularLocation>
        <location evidence="1">Cell membrane</location>
        <topology evidence="1">Multi-pass membrane protein</topology>
    </subcellularLocation>
</comment>
<reference evidence="12" key="1">
    <citation type="submission" date="2016-10" db="EMBL/GenBank/DDBJ databases">
        <authorList>
            <person name="Varghese N."/>
            <person name="Submissions S."/>
        </authorList>
    </citation>
    <scope>NUCLEOTIDE SEQUENCE [LARGE SCALE GENOMIC DNA]</scope>
    <source>
        <strain evidence="12">DSM 24740</strain>
    </source>
</reference>
<feature type="transmembrane region" description="Helical" evidence="9">
    <location>
        <begin position="126"/>
        <end position="148"/>
    </location>
</feature>
<dbReference type="InterPro" id="IPR038770">
    <property type="entry name" value="Na+/solute_symporter_sf"/>
</dbReference>
<feature type="transmembrane region" description="Helical" evidence="9">
    <location>
        <begin position="295"/>
        <end position="318"/>
    </location>
</feature>
<evidence type="ECO:0000256" key="9">
    <source>
        <dbReference type="SAM" id="Phobius"/>
    </source>
</evidence>
<dbReference type="PANTHER" id="PTHR32507">
    <property type="entry name" value="NA(+)/H(+) ANTIPORTER 1"/>
    <property type="match status" value="1"/>
</dbReference>
<organism evidence="11 12">
    <name type="scientific">Neolewinella agarilytica</name>
    <dbReference type="NCBI Taxonomy" id="478744"/>
    <lineage>
        <taxon>Bacteria</taxon>
        <taxon>Pseudomonadati</taxon>
        <taxon>Bacteroidota</taxon>
        <taxon>Saprospiria</taxon>
        <taxon>Saprospirales</taxon>
        <taxon>Lewinellaceae</taxon>
        <taxon>Neolewinella</taxon>
    </lineage>
</organism>
<keyword evidence="12" id="KW-1185">Reference proteome</keyword>
<feature type="transmembrane region" description="Helical" evidence="9">
    <location>
        <begin position="256"/>
        <end position="275"/>
    </location>
</feature>